<dbReference type="AlphaFoldDB" id="S0FSK2"/>
<feature type="transmembrane region" description="Helical" evidence="1">
    <location>
        <begin position="6"/>
        <end position="24"/>
    </location>
</feature>
<dbReference type="RefSeq" id="WP_004626215.1">
    <property type="nucleotide sequence ID" value="NZ_AORV01000036.1"/>
</dbReference>
<accession>S0FSK2</accession>
<feature type="transmembrane region" description="Helical" evidence="1">
    <location>
        <begin position="31"/>
        <end position="52"/>
    </location>
</feature>
<comment type="caution">
    <text evidence="2">The sequence shown here is derived from an EMBL/GenBank/DDBJ whole genome shotgun (WGS) entry which is preliminary data.</text>
</comment>
<reference evidence="2 3" key="1">
    <citation type="journal article" date="2013" name="Genome Announc.">
        <title>Draft Genome Sequence of the Cellulolytic, Mesophilic, Anaerobic Bacterium Clostridium termitidis Strain CT1112 (DSM 5398).</title>
        <authorList>
            <person name="Lal S."/>
            <person name="Ramachandran U."/>
            <person name="Zhang X."/>
            <person name="Munir R."/>
            <person name="Sparling R."/>
            <person name="Levin D.B."/>
        </authorList>
    </citation>
    <scope>NUCLEOTIDE SEQUENCE [LARGE SCALE GENOMIC DNA]</scope>
    <source>
        <strain evidence="2 3">CT1112</strain>
    </source>
</reference>
<evidence type="ECO:0000313" key="2">
    <source>
        <dbReference type="EMBL" id="EMS71483.1"/>
    </source>
</evidence>
<keyword evidence="1" id="KW-1133">Transmembrane helix</keyword>
<evidence type="ECO:0000256" key="1">
    <source>
        <dbReference type="SAM" id="Phobius"/>
    </source>
</evidence>
<dbReference type="EMBL" id="AORV01000036">
    <property type="protein sequence ID" value="EMS71483.1"/>
    <property type="molecule type" value="Genomic_DNA"/>
</dbReference>
<organism evidence="2 3">
    <name type="scientific">Ruminiclostridium cellobioparum subsp. termitidis CT1112</name>
    <dbReference type="NCBI Taxonomy" id="1195236"/>
    <lineage>
        <taxon>Bacteria</taxon>
        <taxon>Bacillati</taxon>
        <taxon>Bacillota</taxon>
        <taxon>Clostridia</taxon>
        <taxon>Eubacteriales</taxon>
        <taxon>Oscillospiraceae</taxon>
        <taxon>Ruminiclostridium</taxon>
    </lineage>
</organism>
<evidence type="ECO:0000313" key="3">
    <source>
        <dbReference type="Proteomes" id="UP000014155"/>
    </source>
</evidence>
<name>S0FSK2_RUMCE</name>
<dbReference type="Proteomes" id="UP000014155">
    <property type="component" value="Unassembled WGS sequence"/>
</dbReference>
<keyword evidence="3" id="KW-1185">Reference proteome</keyword>
<proteinExistence type="predicted"/>
<protein>
    <submittedName>
        <fullName evidence="2">Uncharacterized protein</fullName>
    </submittedName>
</protein>
<dbReference type="PATRIC" id="fig|1195236.3.peg.2928"/>
<keyword evidence="1" id="KW-0472">Membrane</keyword>
<feature type="transmembrane region" description="Helical" evidence="1">
    <location>
        <begin position="68"/>
        <end position="90"/>
    </location>
</feature>
<keyword evidence="1" id="KW-0812">Transmembrane</keyword>
<gene>
    <name evidence="2" type="ORF">CTER_2610</name>
</gene>
<sequence>MLELALALCGIIVFLFFLLIIFILQKGKKAGLITGMLMSFTSIITLMLFVTVQKANGNPDSGKEFGQFYLPISVFVVFIVIGFISSIKLAKK</sequence>